<feature type="domain" description="EamA" evidence="7">
    <location>
        <begin position="5"/>
        <end position="135"/>
    </location>
</feature>
<organism evidence="10 11">
    <name type="scientific">Bathymodiolus thermophilus thioautotrophic gill symbiont</name>
    <dbReference type="NCBI Taxonomy" id="2360"/>
    <lineage>
        <taxon>Bacteria</taxon>
        <taxon>Pseudomonadati</taxon>
        <taxon>Pseudomonadota</taxon>
        <taxon>Gammaproteobacteria</taxon>
        <taxon>sulfur-oxidizing symbionts</taxon>
    </lineage>
</organism>
<dbReference type="EMBL" id="MIQH01000531">
    <property type="protein sequence ID" value="OIR24736.1"/>
    <property type="molecule type" value="Genomic_DNA"/>
</dbReference>
<reference evidence="8 12" key="3">
    <citation type="submission" date="2017-11" db="EMBL/GenBank/DDBJ databases">
        <title>Genome sequence of the bacterial symbiont EPR9N from a vent mussel Bathymodiolus thermophilus.</title>
        <authorList>
            <person name="Won Y.-J."/>
        </authorList>
    </citation>
    <scope>NUCLEOTIDE SEQUENCE [LARGE SCALE GENOMIC DNA]</scope>
    <source>
        <strain evidence="8 12">EPR9N</strain>
    </source>
</reference>
<feature type="transmembrane region" description="Helical" evidence="6">
    <location>
        <begin position="30"/>
        <end position="51"/>
    </location>
</feature>
<dbReference type="Proteomes" id="UP000182798">
    <property type="component" value="Unassembled WGS sequence"/>
</dbReference>
<evidence type="ECO:0000259" key="7">
    <source>
        <dbReference type="Pfam" id="PF00892"/>
    </source>
</evidence>
<comment type="subcellular location">
    <subcellularLocation>
        <location evidence="1">Membrane</location>
        <topology evidence="1">Multi-pass membrane protein</topology>
    </subcellularLocation>
</comment>
<feature type="transmembrane region" description="Helical" evidence="6">
    <location>
        <begin position="122"/>
        <end position="139"/>
    </location>
</feature>
<dbReference type="AlphaFoldDB" id="A0A1J5TV94"/>
<feature type="domain" description="EamA" evidence="7">
    <location>
        <begin position="148"/>
        <end position="277"/>
    </location>
</feature>
<dbReference type="EMBL" id="CP024634">
    <property type="protein sequence ID" value="AYQ56618.1"/>
    <property type="molecule type" value="Genomic_DNA"/>
</dbReference>
<dbReference type="SUPFAM" id="SSF103481">
    <property type="entry name" value="Multidrug resistance efflux transporter EmrE"/>
    <property type="match status" value="2"/>
</dbReference>
<dbReference type="InterPro" id="IPR000620">
    <property type="entry name" value="EamA_dom"/>
</dbReference>
<gene>
    <name evidence="10" type="ORF">BGC33_11595</name>
    <name evidence="8" type="ORF">MS2017_0898</name>
    <name evidence="9" type="ORF">THERMOS_1420</name>
</gene>
<dbReference type="Pfam" id="PF00892">
    <property type="entry name" value="EamA"/>
    <property type="match status" value="2"/>
</dbReference>
<dbReference type="Proteomes" id="UP000278334">
    <property type="component" value="Chromosome"/>
</dbReference>
<dbReference type="PANTHER" id="PTHR32322:SF2">
    <property type="entry name" value="EAMA DOMAIN-CONTAINING PROTEIN"/>
    <property type="match status" value="1"/>
</dbReference>
<comment type="similarity">
    <text evidence="2">Belongs to the EamA transporter family.</text>
</comment>
<proteinExistence type="inferred from homology"/>
<keyword evidence="13" id="KW-1185">Reference proteome</keyword>
<evidence type="ECO:0000313" key="12">
    <source>
        <dbReference type="Proteomes" id="UP000278334"/>
    </source>
</evidence>
<dbReference type="InterPro" id="IPR037185">
    <property type="entry name" value="EmrE-like"/>
</dbReference>
<feature type="transmembrane region" description="Helical" evidence="6">
    <location>
        <begin position="63"/>
        <end position="84"/>
    </location>
</feature>
<evidence type="ECO:0000256" key="2">
    <source>
        <dbReference type="ARBA" id="ARBA00007362"/>
    </source>
</evidence>
<dbReference type="GO" id="GO:0016020">
    <property type="term" value="C:membrane"/>
    <property type="evidence" value="ECO:0007669"/>
    <property type="project" value="UniProtKB-SubCell"/>
</dbReference>
<evidence type="ECO:0000256" key="6">
    <source>
        <dbReference type="SAM" id="Phobius"/>
    </source>
</evidence>
<keyword evidence="3 6" id="KW-0812">Transmembrane</keyword>
<evidence type="ECO:0000313" key="9">
    <source>
        <dbReference type="EMBL" id="CAB5501678.1"/>
    </source>
</evidence>
<evidence type="ECO:0000313" key="10">
    <source>
        <dbReference type="EMBL" id="OIR24736.1"/>
    </source>
</evidence>
<dbReference type="OrthoDB" id="9776210at2"/>
<name>A0A1J5TV94_9GAMM</name>
<sequence length="287" mass="31031">MPITLVFLSVVVIWSTTPLAIVWSTLGTSHHFGVAVRMTLGLSICLLLLLIKKQKLTLTPSSLLNYWYAGLGVFVTLGLIYYASQNLASGVISIVFGLTPIITGVFALILLKDKFFGFNKMVGLLLGLSGLLVIFSHSLTESRDLVHGLLAIAFGVVFQAFISVKLKQINAQISALETTTGALLFSAPLFIVVWFFSEGTIPEITLKGALSIAYLSTFGSVLGFISYYHLIKHASVRVVSIVPLMTPVFALLLGSLFNNETLTLMQIGGTVLVLAGLGYYEYGEKSK</sequence>
<protein>
    <submittedName>
        <fullName evidence="9">Permease of the drug/metabolite transporter (DMT) superfamily</fullName>
    </submittedName>
</protein>
<accession>A0A1J5TV94</accession>
<evidence type="ECO:0000256" key="1">
    <source>
        <dbReference type="ARBA" id="ARBA00004141"/>
    </source>
</evidence>
<keyword evidence="5 6" id="KW-0472">Membrane</keyword>
<reference evidence="11" key="1">
    <citation type="submission" date="2016-09" db="EMBL/GenBank/DDBJ databases">
        <title>Genome Sequence of Bathymodiolus thermophilus sulfur-oxidizing gill endosymbiont.</title>
        <authorList>
            <person name="Ponnudurai R."/>
            <person name="Kleiner M."/>
            <person name="Sayavedra L."/>
            <person name="Thuermer A."/>
            <person name="Felbeck H."/>
            <person name="Schlueter R."/>
            <person name="Schweder T."/>
            <person name="Markert S."/>
        </authorList>
    </citation>
    <scope>NUCLEOTIDE SEQUENCE [LARGE SCALE GENOMIC DNA]</scope>
    <source>
        <strain evidence="11">BAT/CrabSpa'14</strain>
    </source>
</reference>
<evidence type="ECO:0000313" key="8">
    <source>
        <dbReference type="EMBL" id="AYQ56618.1"/>
    </source>
</evidence>
<dbReference type="InterPro" id="IPR050638">
    <property type="entry name" value="AA-Vitamin_Transporters"/>
</dbReference>
<reference evidence="10" key="2">
    <citation type="journal article" date="2017" name="Stand. Genomic Sci.">
        <title>Genome sequence of the sulfur-oxidizing Bathymodiolus thermophilus gill endosymbiont.</title>
        <authorList>
            <person name="Ponnudurai R."/>
            <person name="Sayavedra L."/>
            <person name="Kleiner M."/>
            <person name="Heiden S.E."/>
            <person name="Thurmer A."/>
            <person name="Felbeck H."/>
            <person name="Schluter R."/>
            <person name="Sievert S.M."/>
            <person name="Daniel R."/>
            <person name="Schweder T."/>
            <person name="Markert S."/>
        </authorList>
    </citation>
    <scope>NUCLEOTIDE SEQUENCE</scope>
    <source>
        <strain evidence="10">BAT/CrabSpa'14</strain>
    </source>
</reference>
<feature type="transmembrane region" description="Helical" evidence="6">
    <location>
        <begin position="176"/>
        <end position="196"/>
    </location>
</feature>
<evidence type="ECO:0000256" key="5">
    <source>
        <dbReference type="ARBA" id="ARBA00023136"/>
    </source>
</evidence>
<dbReference type="RefSeq" id="WP_071564242.1">
    <property type="nucleotide sequence ID" value="NZ_CAESAQ020000076.1"/>
</dbReference>
<feature type="transmembrane region" description="Helical" evidence="6">
    <location>
        <begin position="238"/>
        <end position="257"/>
    </location>
</feature>
<keyword evidence="4 6" id="KW-1133">Transmembrane helix</keyword>
<dbReference type="EMBL" id="CAESAQ020000076">
    <property type="protein sequence ID" value="CAB5501678.1"/>
    <property type="molecule type" value="Genomic_DNA"/>
</dbReference>
<feature type="transmembrane region" description="Helical" evidence="6">
    <location>
        <begin position="145"/>
        <end position="164"/>
    </location>
</feature>
<evidence type="ECO:0000313" key="13">
    <source>
        <dbReference type="Proteomes" id="UP000643672"/>
    </source>
</evidence>
<evidence type="ECO:0000256" key="3">
    <source>
        <dbReference type="ARBA" id="ARBA00022692"/>
    </source>
</evidence>
<dbReference type="Proteomes" id="UP000643672">
    <property type="component" value="Unassembled WGS sequence"/>
</dbReference>
<feature type="transmembrane region" description="Helical" evidence="6">
    <location>
        <begin position="208"/>
        <end position="231"/>
    </location>
</feature>
<dbReference type="KEGG" id="bthg:MS2017_0898"/>
<feature type="transmembrane region" description="Helical" evidence="6">
    <location>
        <begin position="90"/>
        <end position="110"/>
    </location>
</feature>
<evidence type="ECO:0000256" key="4">
    <source>
        <dbReference type="ARBA" id="ARBA00022989"/>
    </source>
</evidence>
<reference evidence="9 13" key="4">
    <citation type="submission" date="2020-05" db="EMBL/GenBank/DDBJ databases">
        <authorList>
            <person name="Petersen J."/>
            <person name="Sayavedra L."/>
        </authorList>
    </citation>
    <scope>NUCLEOTIDE SEQUENCE [LARGE SCALE GENOMIC DNA]</scope>
    <source>
        <strain evidence="9">B thermophilus SOXS</strain>
    </source>
</reference>
<dbReference type="PANTHER" id="PTHR32322">
    <property type="entry name" value="INNER MEMBRANE TRANSPORTER"/>
    <property type="match status" value="1"/>
</dbReference>
<feature type="transmembrane region" description="Helical" evidence="6">
    <location>
        <begin position="263"/>
        <end position="282"/>
    </location>
</feature>
<evidence type="ECO:0000313" key="11">
    <source>
        <dbReference type="Proteomes" id="UP000182798"/>
    </source>
</evidence>